<dbReference type="OrthoDB" id="8374021at2"/>
<feature type="domain" description="Putative zinc-finger" evidence="1">
    <location>
        <begin position="4"/>
        <end position="38"/>
    </location>
</feature>
<dbReference type="EMBL" id="WIWP01000069">
    <property type="protein sequence ID" value="MQT28369.1"/>
    <property type="molecule type" value="Genomic_DNA"/>
</dbReference>
<dbReference type="InterPro" id="IPR041916">
    <property type="entry name" value="Anti_sigma_zinc_sf"/>
</dbReference>
<dbReference type="AlphaFoldDB" id="A0A6A7Z5I0"/>
<sequence>MLSCKQYVAQSSDYLDGQMTFRQRLIARHHLLFCPHCRRFTRHMRLLGATVKGLEEPLAGDVETTVERMMRERRT</sequence>
<dbReference type="EMBL" id="WIVT01000050">
    <property type="protein sequence ID" value="MQU19239.1"/>
    <property type="molecule type" value="Genomic_DNA"/>
</dbReference>
<protein>
    <submittedName>
        <fullName evidence="3">Anti-sigma factor</fullName>
    </submittedName>
</protein>
<evidence type="ECO:0000313" key="2">
    <source>
        <dbReference type="EMBL" id="MQT28369.1"/>
    </source>
</evidence>
<reference evidence="6 7" key="1">
    <citation type="submission" date="2019-10" db="EMBL/GenBank/DDBJ databases">
        <title>Evaluation of single-gene subtyping targets for Pseudomonas.</title>
        <authorList>
            <person name="Reichler S.J."/>
            <person name="Orsi R.H."/>
            <person name="Wiedmann M."/>
            <person name="Martin N.H."/>
            <person name="Murphy S.I."/>
        </authorList>
    </citation>
    <scope>NUCLEOTIDE SEQUENCE</scope>
    <source>
        <strain evidence="2 8">FSL R10-0802</strain>
        <strain evidence="4 7">FSL R10-1594</strain>
        <strain evidence="5 6">FSL R10-1984</strain>
        <strain evidence="3">FSL R10-2339</strain>
    </source>
</reference>
<evidence type="ECO:0000313" key="4">
    <source>
        <dbReference type="EMBL" id="MQU19239.1"/>
    </source>
</evidence>
<dbReference type="Proteomes" id="UP000713985">
    <property type="component" value="Unassembled WGS sequence"/>
</dbReference>
<dbReference type="EMBL" id="WIVW01000059">
    <property type="protein sequence ID" value="MQU29295.1"/>
    <property type="molecule type" value="Genomic_DNA"/>
</dbReference>
<dbReference type="RefSeq" id="WP_153382645.1">
    <property type="nucleotide sequence ID" value="NZ_CAXAOS010000014.1"/>
</dbReference>
<evidence type="ECO:0000313" key="7">
    <source>
        <dbReference type="Proteomes" id="UP000443000"/>
    </source>
</evidence>
<keyword evidence="8" id="KW-1185">Reference proteome</keyword>
<comment type="caution">
    <text evidence="3">The sequence shown here is derived from an EMBL/GenBank/DDBJ whole genome shotgun (WGS) entry which is preliminary data.</text>
</comment>
<organism evidence="3">
    <name type="scientific">Pseudomonas helleri</name>
    <dbReference type="NCBI Taxonomy" id="1608996"/>
    <lineage>
        <taxon>Bacteria</taxon>
        <taxon>Pseudomonadati</taxon>
        <taxon>Pseudomonadota</taxon>
        <taxon>Gammaproteobacteria</taxon>
        <taxon>Pseudomonadales</taxon>
        <taxon>Pseudomonadaceae</taxon>
        <taxon>Pseudomonas</taxon>
    </lineage>
</organism>
<dbReference type="Gene3D" id="1.10.10.1320">
    <property type="entry name" value="Anti-sigma factor, zinc-finger domain"/>
    <property type="match status" value="1"/>
</dbReference>
<dbReference type="Pfam" id="PF13490">
    <property type="entry name" value="zf-HC2"/>
    <property type="match status" value="1"/>
</dbReference>
<evidence type="ECO:0000313" key="6">
    <source>
        <dbReference type="Proteomes" id="UP000437970"/>
    </source>
</evidence>
<name>A0A6A7Z5I0_9PSED</name>
<accession>A0A6A7Z5I0</accession>
<dbReference type="InterPro" id="IPR027383">
    <property type="entry name" value="Znf_put"/>
</dbReference>
<evidence type="ECO:0000313" key="5">
    <source>
        <dbReference type="EMBL" id="MQU29295.1"/>
    </source>
</evidence>
<proteinExistence type="predicted"/>
<dbReference type="EMBL" id="WIWC01000053">
    <property type="protein sequence ID" value="MQT82569.1"/>
    <property type="molecule type" value="Genomic_DNA"/>
</dbReference>
<gene>
    <name evidence="4" type="ORF">GHN41_22745</name>
    <name evidence="3" type="ORF">GHN86_21275</name>
    <name evidence="2" type="ORF">GHN94_21420</name>
    <name evidence="5" type="ORF">GHO29_22805</name>
</gene>
<dbReference type="Proteomes" id="UP000443000">
    <property type="component" value="Unassembled WGS sequence"/>
</dbReference>
<evidence type="ECO:0000313" key="8">
    <source>
        <dbReference type="Proteomes" id="UP000713985"/>
    </source>
</evidence>
<evidence type="ECO:0000259" key="1">
    <source>
        <dbReference type="Pfam" id="PF13490"/>
    </source>
</evidence>
<evidence type="ECO:0000313" key="3">
    <source>
        <dbReference type="EMBL" id="MQT82569.1"/>
    </source>
</evidence>
<dbReference type="Proteomes" id="UP000437970">
    <property type="component" value="Unassembled WGS sequence"/>
</dbReference>